<protein>
    <submittedName>
        <fullName evidence="4">Uncharacterized protein</fullName>
    </submittedName>
</protein>
<dbReference type="EMBL" id="JBHSFH010000002">
    <property type="protein sequence ID" value="MFC4492797.1"/>
    <property type="molecule type" value="Genomic_DNA"/>
</dbReference>
<gene>
    <name evidence="4" type="ORF">ACFPA8_01430</name>
</gene>
<evidence type="ECO:0000256" key="1">
    <source>
        <dbReference type="SAM" id="MobiDB-lite"/>
    </source>
</evidence>
<keyword evidence="5" id="KW-1185">Reference proteome</keyword>
<name>A0ABV9A012_9ACTN</name>
<feature type="compositionally biased region" description="Polar residues" evidence="1">
    <location>
        <begin position="52"/>
        <end position="73"/>
    </location>
</feature>
<keyword evidence="2" id="KW-0472">Membrane</keyword>
<comment type="caution">
    <text evidence="4">The sequence shown here is derived from an EMBL/GenBank/DDBJ whole genome shotgun (WGS) entry which is preliminary data.</text>
</comment>
<feature type="region of interest" description="Disordered" evidence="1">
    <location>
        <begin position="40"/>
        <end position="88"/>
    </location>
</feature>
<evidence type="ECO:0000313" key="4">
    <source>
        <dbReference type="EMBL" id="MFC4492797.1"/>
    </source>
</evidence>
<keyword evidence="3" id="KW-0732">Signal</keyword>
<evidence type="ECO:0000313" key="5">
    <source>
        <dbReference type="Proteomes" id="UP001595997"/>
    </source>
</evidence>
<reference evidence="5" key="1">
    <citation type="journal article" date="2019" name="Int. J. Syst. Evol. Microbiol.">
        <title>The Global Catalogue of Microorganisms (GCM) 10K type strain sequencing project: providing services to taxonomists for standard genome sequencing and annotation.</title>
        <authorList>
            <consortium name="The Broad Institute Genomics Platform"/>
            <consortium name="The Broad Institute Genome Sequencing Center for Infectious Disease"/>
            <person name="Wu L."/>
            <person name="Ma J."/>
        </authorList>
    </citation>
    <scope>NUCLEOTIDE SEQUENCE [LARGE SCALE GENOMIC DNA]</scope>
    <source>
        <strain evidence="5">CGMCC 4.7357</strain>
    </source>
</reference>
<keyword evidence="2" id="KW-0812">Transmembrane</keyword>
<feature type="signal peptide" evidence="3">
    <location>
        <begin position="1"/>
        <end position="37"/>
    </location>
</feature>
<organism evidence="4 5">
    <name type="scientific">Streptomyces ovatisporus</name>
    <dbReference type="NCBI Taxonomy" id="1128682"/>
    <lineage>
        <taxon>Bacteria</taxon>
        <taxon>Bacillati</taxon>
        <taxon>Actinomycetota</taxon>
        <taxon>Actinomycetes</taxon>
        <taxon>Kitasatosporales</taxon>
        <taxon>Streptomycetaceae</taxon>
        <taxon>Streptomyces</taxon>
    </lineage>
</organism>
<feature type="chain" id="PRO_5045377471" evidence="3">
    <location>
        <begin position="38"/>
        <end position="129"/>
    </location>
</feature>
<dbReference type="Proteomes" id="UP001595997">
    <property type="component" value="Unassembled WGS sequence"/>
</dbReference>
<keyword evidence="2" id="KW-1133">Transmembrane helix</keyword>
<evidence type="ECO:0000256" key="2">
    <source>
        <dbReference type="SAM" id="Phobius"/>
    </source>
</evidence>
<proteinExistence type="predicted"/>
<evidence type="ECO:0000256" key="3">
    <source>
        <dbReference type="SAM" id="SignalP"/>
    </source>
</evidence>
<feature type="transmembrane region" description="Helical" evidence="2">
    <location>
        <begin position="90"/>
        <end position="109"/>
    </location>
</feature>
<sequence length="129" mass="12631">MPAAGLSTVSVHRRSLVTATAAGAVLCALWFVPTAKAVPDGTGTDVRHAAQSAGTQDTTRNGTPHSGAATAQSAVGRPGGVNSSDPGAFGSPYVLGGLGLAGAGGALIIRSRRRTAAVRPAQTSSPVTD</sequence>
<dbReference type="PROSITE" id="PS51318">
    <property type="entry name" value="TAT"/>
    <property type="match status" value="1"/>
</dbReference>
<dbReference type="InterPro" id="IPR006311">
    <property type="entry name" value="TAT_signal"/>
</dbReference>
<dbReference type="RefSeq" id="WP_386440957.1">
    <property type="nucleotide sequence ID" value="NZ_JBHSFH010000002.1"/>
</dbReference>
<accession>A0ABV9A012</accession>